<evidence type="ECO:0000256" key="2">
    <source>
        <dbReference type="ARBA" id="ARBA00022801"/>
    </source>
</evidence>
<gene>
    <name evidence="6" type="ORF">ACFQAV_11155</name>
</gene>
<dbReference type="PANTHER" id="PTHR39181">
    <property type="entry name" value="TYROSINE-PROTEIN PHOSPHATASE YWQE"/>
    <property type="match status" value="1"/>
</dbReference>
<evidence type="ECO:0000313" key="7">
    <source>
        <dbReference type="Proteomes" id="UP001596288"/>
    </source>
</evidence>
<evidence type="ECO:0000256" key="5">
    <source>
        <dbReference type="PIRNR" id="PIRNR016557"/>
    </source>
</evidence>
<evidence type="ECO:0000313" key="6">
    <source>
        <dbReference type="EMBL" id="MFC6177402.1"/>
    </source>
</evidence>
<organism evidence="6 7">
    <name type="scientific">Companilactobacillus huachuanensis</name>
    <dbReference type="NCBI Taxonomy" id="2559914"/>
    <lineage>
        <taxon>Bacteria</taxon>
        <taxon>Bacillati</taxon>
        <taxon>Bacillota</taxon>
        <taxon>Bacilli</taxon>
        <taxon>Lactobacillales</taxon>
        <taxon>Lactobacillaceae</taxon>
        <taxon>Companilactobacillus</taxon>
    </lineage>
</organism>
<dbReference type="EMBL" id="JBHSSF010000031">
    <property type="protein sequence ID" value="MFC6177402.1"/>
    <property type="molecule type" value="Genomic_DNA"/>
</dbReference>
<evidence type="ECO:0000256" key="1">
    <source>
        <dbReference type="ARBA" id="ARBA00005750"/>
    </source>
</evidence>
<dbReference type="InterPro" id="IPR016667">
    <property type="entry name" value="Caps_polysacc_synth_CpsB/CapC"/>
</dbReference>
<evidence type="ECO:0000256" key="3">
    <source>
        <dbReference type="ARBA" id="ARBA00022912"/>
    </source>
</evidence>
<keyword evidence="7" id="KW-1185">Reference proteome</keyword>
<sequence>MTLVDLHCHLLPTVDDGAQDIFKAISLAKVAVEQGISHLVLTPHHLDGKYTNHKLDVIQKAANLQAELNRIQLPLQVFPGQEVHLNGELLEKIAEDDVLFMDETNRYLLLELPHDDVPKYTEQIIFELVAKNIRPVIAHPERNQAIQRDPSKLYELIAWGCLTQLTCGSYLGEFGKKVQILTEQIIKSNQGFIFASDAHNFEGRRFLMKEAFKRLTQEEGQAVTERLQQNDKDIINGEDIAETEIKHISSLSTSKRKFWLFN</sequence>
<dbReference type="Proteomes" id="UP001596288">
    <property type="component" value="Unassembled WGS sequence"/>
</dbReference>
<dbReference type="PANTHER" id="PTHR39181:SF1">
    <property type="entry name" value="TYROSINE-PROTEIN PHOSPHATASE YWQE"/>
    <property type="match status" value="1"/>
</dbReference>
<dbReference type="InterPro" id="IPR016195">
    <property type="entry name" value="Pol/histidinol_Pase-like"/>
</dbReference>
<name>A0ABW1RPH5_9LACO</name>
<evidence type="ECO:0000256" key="4">
    <source>
        <dbReference type="ARBA" id="ARBA00051722"/>
    </source>
</evidence>
<proteinExistence type="inferred from homology"/>
<protein>
    <recommendedName>
        <fullName evidence="5">Tyrosine-protein phosphatase</fullName>
        <ecNumber evidence="5">3.1.3.48</ecNumber>
    </recommendedName>
</protein>
<dbReference type="EC" id="3.1.3.48" evidence="5"/>
<comment type="catalytic activity">
    <reaction evidence="4 5">
        <text>O-phospho-L-tyrosyl-[protein] + H2O = L-tyrosyl-[protein] + phosphate</text>
        <dbReference type="Rhea" id="RHEA:10684"/>
        <dbReference type="Rhea" id="RHEA-COMP:10136"/>
        <dbReference type="Rhea" id="RHEA-COMP:20101"/>
        <dbReference type="ChEBI" id="CHEBI:15377"/>
        <dbReference type="ChEBI" id="CHEBI:43474"/>
        <dbReference type="ChEBI" id="CHEBI:46858"/>
        <dbReference type="ChEBI" id="CHEBI:61978"/>
        <dbReference type="EC" id="3.1.3.48"/>
    </reaction>
</comment>
<dbReference type="RefSeq" id="WP_137611756.1">
    <property type="nucleotide sequence ID" value="NZ_BJDF01000013.1"/>
</dbReference>
<comment type="similarity">
    <text evidence="1 5">Belongs to the metallo-dependent hydrolases superfamily. CpsB/CapC family.</text>
</comment>
<dbReference type="Pfam" id="PF19567">
    <property type="entry name" value="CpsB_CapC"/>
    <property type="match status" value="1"/>
</dbReference>
<keyword evidence="2 5" id="KW-0378">Hydrolase</keyword>
<dbReference type="PIRSF" id="PIRSF016557">
    <property type="entry name" value="Caps_synth_CpsB"/>
    <property type="match status" value="1"/>
</dbReference>
<comment type="caution">
    <text evidence="6">The sequence shown here is derived from an EMBL/GenBank/DDBJ whole genome shotgun (WGS) entry which is preliminary data.</text>
</comment>
<keyword evidence="3 5" id="KW-0904">Protein phosphatase</keyword>
<accession>A0ABW1RPH5</accession>
<dbReference type="Gene3D" id="3.20.20.140">
    <property type="entry name" value="Metal-dependent hydrolases"/>
    <property type="match status" value="1"/>
</dbReference>
<reference evidence="7" key="1">
    <citation type="journal article" date="2019" name="Int. J. Syst. Evol. Microbiol.">
        <title>The Global Catalogue of Microorganisms (GCM) 10K type strain sequencing project: providing services to taxonomists for standard genome sequencing and annotation.</title>
        <authorList>
            <consortium name="The Broad Institute Genomics Platform"/>
            <consortium name="The Broad Institute Genome Sequencing Center for Infectious Disease"/>
            <person name="Wu L."/>
            <person name="Ma J."/>
        </authorList>
    </citation>
    <scope>NUCLEOTIDE SEQUENCE [LARGE SCALE GENOMIC DNA]</scope>
    <source>
        <strain evidence="7">CCM 8927</strain>
    </source>
</reference>
<dbReference type="SUPFAM" id="SSF89550">
    <property type="entry name" value="PHP domain-like"/>
    <property type="match status" value="1"/>
</dbReference>